<reference evidence="3" key="1">
    <citation type="submission" date="2016-06" db="UniProtKB">
        <authorList>
            <consortium name="WormBaseParasite"/>
        </authorList>
    </citation>
    <scope>IDENTIFICATION</scope>
</reference>
<organism evidence="3">
    <name type="scientific">Gongylonema pulchrum</name>
    <dbReference type="NCBI Taxonomy" id="637853"/>
    <lineage>
        <taxon>Eukaryota</taxon>
        <taxon>Metazoa</taxon>
        <taxon>Ecdysozoa</taxon>
        <taxon>Nematoda</taxon>
        <taxon>Chromadorea</taxon>
        <taxon>Rhabditida</taxon>
        <taxon>Spirurina</taxon>
        <taxon>Spiruromorpha</taxon>
        <taxon>Spiruroidea</taxon>
        <taxon>Gongylonematidae</taxon>
        <taxon>Gongylonema</taxon>
    </lineage>
</organism>
<proteinExistence type="predicted"/>
<evidence type="ECO:0000313" key="1">
    <source>
        <dbReference type="EMBL" id="VDN18933.1"/>
    </source>
</evidence>
<accession>A0A183DS66</accession>
<evidence type="ECO:0000313" key="2">
    <source>
        <dbReference type="Proteomes" id="UP000271098"/>
    </source>
</evidence>
<protein>
    <submittedName>
        <fullName evidence="3">SRCR domain-containing protein</fullName>
    </submittedName>
</protein>
<gene>
    <name evidence="1" type="ORF">GPUH_LOCUS11557</name>
</gene>
<sequence>MLSNYEATSCDIVWMDASAVINLSNNSRSNCLVNNIGTRKWRQLVPGCEAAQELPQVGSKNTFCKWKTGASTWPAH</sequence>
<dbReference type="WBParaSite" id="GPUH_0001157101-mRNA-1">
    <property type="protein sequence ID" value="GPUH_0001157101-mRNA-1"/>
    <property type="gene ID" value="GPUH_0001157101"/>
</dbReference>
<evidence type="ECO:0000313" key="3">
    <source>
        <dbReference type="WBParaSite" id="GPUH_0001157101-mRNA-1"/>
    </source>
</evidence>
<dbReference type="Proteomes" id="UP000271098">
    <property type="component" value="Unassembled WGS sequence"/>
</dbReference>
<dbReference type="AlphaFoldDB" id="A0A183DS66"/>
<name>A0A183DS66_9BILA</name>
<reference evidence="1 2" key="2">
    <citation type="submission" date="2018-11" db="EMBL/GenBank/DDBJ databases">
        <authorList>
            <consortium name="Pathogen Informatics"/>
        </authorList>
    </citation>
    <scope>NUCLEOTIDE SEQUENCE [LARGE SCALE GENOMIC DNA]</scope>
</reference>
<dbReference type="EMBL" id="UYRT01078634">
    <property type="protein sequence ID" value="VDN18933.1"/>
    <property type="molecule type" value="Genomic_DNA"/>
</dbReference>
<keyword evidence="2" id="KW-1185">Reference proteome</keyword>